<name>A0A1Y2H4W7_9FUNG</name>
<comment type="caution">
    <text evidence="3">The sequence shown here is derived from an EMBL/GenBank/DDBJ whole genome shotgun (WGS) entry which is preliminary data.</text>
</comment>
<gene>
    <name evidence="3" type="ORF">BCR44DRAFT_1525537</name>
</gene>
<keyword evidence="2" id="KW-0472">Membrane</keyword>
<reference evidence="3 4" key="1">
    <citation type="submission" date="2016-07" db="EMBL/GenBank/DDBJ databases">
        <title>Pervasive Adenine N6-methylation of Active Genes in Fungi.</title>
        <authorList>
            <consortium name="DOE Joint Genome Institute"/>
            <person name="Mondo S.J."/>
            <person name="Dannebaum R.O."/>
            <person name="Kuo R.C."/>
            <person name="Labutti K."/>
            <person name="Haridas S."/>
            <person name="Kuo A."/>
            <person name="Salamov A."/>
            <person name="Ahrendt S.R."/>
            <person name="Lipzen A."/>
            <person name="Sullivan W."/>
            <person name="Andreopoulos W.B."/>
            <person name="Clum A."/>
            <person name="Lindquist E."/>
            <person name="Daum C."/>
            <person name="Ramamoorthy G.K."/>
            <person name="Gryganskyi A."/>
            <person name="Culley D."/>
            <person name="Magnuson J.K."/>
            <person name="James T.Y."/>
            <person name="O'Malley M.A."/>
            <person name="Stajich J.E."/>
            <person name="Spatafora J.W."/>
            <person name="Visel A."/>
            <person name="Grigoriev I.V."/>
        </authorList>
    </citation>
    <scope>NUCLEOTIDE SEQUENCE [LARGE SCALE GENOMIC DNA]</scope>
    <source>
        <strain evidence="3 4">PL171</strain>
    </source>
</reference>
<feature type="transmembrane region" description="Helical" evidence="2">
    <location>
        <begin position="177"/>
        <end position="206"/>
    </location>
</feature>
<keyword evidence="2" id="KW-1133">Transmembrane helix</keyword>
<evidence type="ECO:0000256" key="1">
    <source>
        <dbReference type="SAM" id="MobiDB-lite"/>
    </source>
</evidence>
<evidence type="ECO:0000313" key="3">
    <source>
        <dbReference type="EMBL" id="ORZ29599.1"/>
    </source>
</evidence>
<proteinExistence type="predicted"/>
<dbReference type="EMBL" id="MCFL01000156">
    <property type="protein sequence ID" value="ORZ29599.1"/>
    <property type="molecule type" value="Genomic_DNA"/>
</dbReference>
<evidence type="ECO:0000256" key="2">
    <source>
        <dbReference type="SAM" id="Phobius"/>
    </source>
</evidence>
<dbReference type="Proteomes" id="UP000193411">
    <property type="component" value="Unassembled WGS sequence"/>
</dbReference>
<feature type="transmembrane region" description="Helical" evidence="2">
    <location>
        <begin position="90"/>
        <end position="114"/>
    </location>
</feature>
<dbReference type="AlphaFoldDB" id="A0A1Y2H4W7"/>
<feature type="transmembrane region" description="Helical" evidence="2">
    <location>
        <begin position="385"/>
        <end position="403"/>
    </location>
</feature>
<protein>
    <submittedName>
        <fullName evidence="3">Uncharacterized protein</fullName>
    </submittedName>
</protein>
<organism evidence="3 4">
    <name type="scientific">Catenaria anguillulae PL171</name>
    <dbReference type="NCBI Taxonomy" id="765915"/>
    <lineage>
        <taxon>Eukaryota</taxon>
        <taxon>Fungi</taxon>
        <taxon>Fungi incertae sedis</taxon>
        <taxon>Blastocladiomycota</taxon>
        <taxon>Blastocladiomycetes</taxon>
        <taxon>Blastocladiales</taxon>
        <taxon>Catenariaceae</taxon>
        <taxon>Catenaria</taxon>
    </lineage>
</organism>
<keyword evidence="4" id="KW-1185">Reference proteome</keyword>
<accession>A0A1Y2H4W7</accession>
<sequence length="444" mass="48511">MNPPSTLLLLLRTSCRKRNVSRRGSHSATGEQELSSGDGNRQRQPSIDTTQSGGSVAGSISGEPEGDWAWRESAKYWLKKLFRPRTVNQLIGNLLLCSWIILAADQFFHALFIVSITFTCPAYNCRDYLTFATPTCAAGPLEAVQLIIQPFGSCLFIVATVNRFVNVYSRLSRRRFIALRIGTMLVCFVCMGMSAITAMTFVLTLSESTTPAQQAEGQRLLVFGDFITYQTLGIVAVFALVMGLQYIYEIRKEVTALKSPIATPSIFNAADAPNGTFSFLAVAATAPLDSTPESTADSSSPLPLLHLPLFPQSLSQHQAYPNPRPPHATMAQIKTILAHDFDLALHGAFSGALAPTNKNMLAKSPSAVMKATLQRAYHSDRRKSIVTVGCILVNIAIIVSFLFQHPYVAPTPEGAQKPSTLLDLAILSLVQKCLRPWPRSRFSS</sequence>
<feature type="compositionally biased region" description="Polar residues" evidence="1">
    <location>
        <begin position="26"/>
        <end position="54"/>
    </location>
</feature>
<keyword evidence="2" id="KW-0812">Transmembrane</keyword>
<feature type="transmembrane region" description="Helical" evidence="2">
    <location>
        <begin position="226"/>
        <end position="248"/>
    </location>
</feature>
<feature type="transmembrane region" description="Helical" evidence="2">
    <location>
        <begin position="147"/>
        <end position="165"/>
    </location>
</feature>
<evidence type="ECO:0000313" key="4">
    <source>
        <dbReference type="Proteomes" id="UP000193411"/>
    </source>
</evidence>
<feature type="region of interest" description="Disordered" evidence="1">
    <location>
        <begin position="18"/>
        <end position="64"/>
    </location>
</feature>